<dbReference type="KEGG" id="nja:NSJP_0735"/>
<proteinExistence type="predicted"/>
<dbReference type="Proteomes" id="UP000192042">
    <property type="component" value="Chromosome I"/>
</dbReference>
<sequence>MLPARPPLRVLHSKKGECGTTLMELLMATAAGFIILSAAWQTLSFFQRQFALQQAALSRQQDLRLGLEVLEQEIHQAEADSVSVMGPDEIEFGANVNGLVTTVTAPVASGATSLRVDDGRGWAERKTIVVSWNDHNEVMTLSRDGQRTLLTLTQPIAISIPTGASVSIRNRVRYYSKQDDQGNKRLLRMVDGGASVLFADVQAAKFSYWDEDGRTVNQPGRLKRVVVDVILRGMGTRAVRGISLKS</sequence>
<evidence type="ECO:0000313" key="2">
    <source>
        <dbReference type="EMBL" id="SLM46907.1"/>
    </source>
</evidence>
<keyword evidence="3" id="KW-1185">Reference proteome</keyword>
<dbReference type="RefSeq" id="WP_155969837.1">
    <property type="nucleotide sequence ID" value="NZ_LT828648.1"/>
</dbReference>
<keyword evidence="1" id="KW-0812">Transmembrane</keyword>
<dbReference type="OrthoDB" id="9792698at2"/>
<reference evidence="2 3" key="1">
    <citation type="submission" date="2017-03" db="EMBL/GenBank/DDBJ databases">
        <authorList>
            <person name="Afonso C.L."/>
            <person name="Miller P.J."/>
            <person name="Scott M.A."/>
            <person name="Spackman E."/>
            <person name="Goraichik I."/>
            <person name="Dimitrov K.M."/>
            <person name="Suarez D.L."/>
            <person name="Swayne D.E."/>
        </authorList>
    </citation>
    <scope>NUCLEOTIDE SEQUENCE [LARGE SCALE GENOMIC DNA]</scope>
    <source>
        <strain evidence="2">Genome sequencing of Nitrospira japonica strain NJ11</strain>
    </source>
</reference>
<evidence type="ECO:0008006" key="4">
    <source>
        <dbReference type="Google" id="ProtNLM"/>
    </source>
</evidence>
<accession>A0A1W1I1P0</accession>
<protein>
    <recommendedName>
        <fullName evidence="4">Type IV pilus assembly protein PilW</fullName>
    </recommendedName>
</protein>
<organism evidence="2 3">
    <name type="scientific">Nitrospira japonica</name>
    <dbReference type="NCBI Taxonomy" id="1325564"/>
    <lineage>
        <taxon>Bacteria</taxon>
        <taxon>Pseudomonadati</taxon>
        <taxon>Nitrospirota</taxon>
        <taxon>Nitrospiria</taxon>
        <taxon>Nitrospirales</taxon>
        <taxon>Nitrospiraceae</taxon>
        <taxon>Nitrospira</taxon>
    </lineage>
</organism>
<evidence type="ECO:0000256" key="1">
    <source>
        <dbReference type="SAM" id="Phobius"/>
    </source>
</evidence>
<keyword evidence="1" id="KW-0472">Membrane</keyword>
<evidence type="ECO:0000313" key="3">
    <source>
        <dbReference type="Proteomes" id="UP000192042"/>
    </source>
</evidence>
<dbReference type="STRING" id="1325564.NSJP_0735"/>
<feature type="transmembrane region" description="Helical" evidence="1">
    <location>
        <begin position="21"/>
        <end position="40"/>
    </location>
</feature>
<keyword evidence="1" id="KW-1133">Transmembrane helix</keyword>
<gene>
    <name evidence="2" type="ORF">NSJP_0735</name>
</gene>
<name>A0A1W1I1P0_9BACT</name>
<dbReference type="EMBL" id="LT828648">
    <property type="protein sequence ID" value="SLM46907.1"/>
    <property type="molecule type" value="Genomic_DNA"/>
</dbReference>
<dbReference type="AlphaFoldDB" id="A0A1W1I1P0"/>